<dbReference type="InterPro" id="IPR006179">
    <property type="entry name" value="5_nucleotidase/apyrase"/>
</dbReference>
<dbReference type="RefSeq" id="WP_354442766.1">
    <property type="nucleotide sequence ID" value="NZ_JBEPSH010000003.1"/>
</dbReference>
<evidence type="ECO:0000256" key="1">
    <source>
        <dbReference type="ARBA" id="ARBA00006654"/>
    </source>
</evidence>
<comment type="similarity">
    <text evidence="1 3">Belongs to the 5'-nucleotidase family.</text>
</comment>
<feature type="chain" id="PRO_5044983600" evidence="3">
    <location>
        <begin position="21"/>
        <end position="626"/>
    </location>
</feature>
<dbReference type="PANTHER" id="PTHR11575:SF24">
    <property type="entry name" value="5'-NUCLEOTIDASE"/>
    <property type="match status" value="1"/>
</dbReference>
<evidence type="ECO:0000256" key="2">
    <source>
        <dbReference type="ARBA" id="ARBA00022729"/>
    </source>
</evidence>
<dbReference type="Pfam" id="PF00149">
    <property type="entry name" value="Metallophos"/>
    <property type="match status" value="1"/>
</dbReference>
<keyword evidence="7" id="KW-1185">Reference proteome</keyword>
<feature type="domain" description="Calcineurin-like phosphoesterase" evidence="4">
    <location>
        <begin position="42"/>
        <end position="267"/>
    </location>
</feature>
<dbReference type="InterPro" id="IPR006146">
    <property type="entry name" value="5'-Nucleotdase_CS"/>
</dbReference>
<dbReference type="InterPro" id="IPR004843">
    <property type="entry name" value="Calcineurin-like_PHP"/>
</dbReference>
<proteinExistence type="inferred from homology"/>
<evidence type="ECO:0000313" key="6">
    <source>
        <dbReference type="EMBL" id="MET4576701.1"/>
    </source>
</evidence>
<keyword evidence="3 6" id="KW-0378">Hydrolase</keyword>
<dbReference type="PROSITE" id="PS00786">
    <property type="entry name" value="5_NUCLEOTIDASE_2"/>
    <property type="match status" value="1"/>
</dbReference>
<dbReference type="SUPFAM" id="SSF55816">
    <property type="entry name" value="5'-nucleotidase (syn. UDP-sugar hydrolase), C-terminal domain"/>
    <property type="match status" value="1"/>
</dbReference>
<dbReference type="InterPro" id="IPR008334">
    <property type="entry name" value="5'-Nucleotdase_C"/>
</dbReference>
<dbReference type="PRINTS" id="PR01607">
    <property type="entry name" value="APYRASEFAMLY"/>
</dbReference>
<protein>
    <submittedName>
        <fullName evidence="6">5'-nucleotidase/UDP-sugar diphosphatase</fullName>
        <ecNumber evidence="6">3.1.3.5</ecNumber>
        <ecNumber evidence="6">3.6.1.45</ecNumber>
    </submittedName>
</protein>
<dbReference type="EC" id="3.1.3.5" evidence="6"/>
<gene>
    <name evidence="6" type="ORF">ABIE13_001810</name>
</gene>
<keyword evidence="2 3" id="KW-0732">Signal</keyword>
<organism evidence="6 7">
    <name type="scientific">Ottowia thiooxydans</name>
    <dbReference type="NCBI Taxonomy" id="219182"/>
    <lineage>
        <taxon>Bacteria</taxon>
        <taxon>Pseudomonadati</taxon>
        <taxon>Pseudomonadota</taxon>
        <taxon>Betaproteobacteria</taxon>
        <taxon>Burkholderiales</taxon>
        <taxon>Comamonadaceae</taxon>
        <taxon>Ottowia</taxon>
    </lineage>
</organism>
<dbReference type="PANTHER" id="PTHR11575">
    <property type="entry name" value="5'-NUCLEOTIDASE-RELATED"/>
    <property type="match status" value="1"/>
</dbReference>
<evidence type="ECO:0000259" key="4">
    <source>
        <dbReference type="Pfam" id="PF00149"/>
    </source>
</evidence>
<sequence length="626" mass="66034">MNTLLLNPRRALLLAPLALAAALAACGGGDDDSNKSAPLDLTIAHIGDHHSNLDPFPAQTMKIGGVDTQVELGGFSRVTTAFKQYVGRDDVLKLHAGDANTGTLYYTLFKGKADADMMNTICFDAMPVGNHEFDDGDAQLKSFIEHLQAGACKTPVLAANIRPQIGTPLAPKAENDYIKPYTLKTVKGVQVGIIGLTIKSKTQNSSSPLPSTVFEDEAVAAQRTIDQLKSQGIRHIVLLTHMGYDADKAIAAKLTDVDVVIGGDSHTLLGDFSAQGSGYSTSGAYPTKVTNKDGKPVCIGHAFEYSKAMGEMRVSFNEDGEVSSCTGQASLIIGNSFKRQGADGTWANVDAPTQQQIATAVAADKGLKMLTPDAGATSVLAVYSGQVDILKKEPIGSTTEALCLVRTPGESTNRSAGVAGCEDANKLARGSDAAQVVAQAFLNASLRADVSIQNAGGVRVPLTAGTITMGDAFTVLPFSNVLVELPATGQQITAVLEDAVSNYLDAGQTTGGGHPYAAGLRWHLDMSKPKGSRFTQLEVKNRTTGVWSAINPAQTYIVATNDFLAKGQDGYASFKPIYDSGNYVNNYLLYTQTFVDYIRAKGTVSRPAAGDYSHQMVITKAGLTLP</sequence>
<evidence type="ECO:0000259" key="5">
    <source>
        <dbReference type="Pfam" id="PF02872"/>
    </source>
</evidence>
<feature type="signal peptide" evidence="3">
    <location>
        <begin position="1"/>
        <end position="20"/>
    </location>
</feature>
<evidence type="ECO:0000256" key="3">
    <source>
        <dbReference type="RuleBase" id="RU362119"/>
    </source>
</evidence>
<evidence type="ECO:0000313" key="7">
    <source>
        <dbReference type="Proteomes" id="UP001549320"/>
    </source>
</evidence>
<dbReference type="Pfam" id="PF02872">
    <property type="entry name" value="5_nucleotid_C"/>
    <property type="match status" value="1"/>
</dbReference>
<dbReference type="Gene3D" id="3.90.780.10">
    <property type="entry name" value="5'-Nucleotidase, C-terminal domain"/>
    <property type="match status" value="1"/>
</dbReference>
<dbReference type="InterPro" id="IPR029052">
    <property type="entry name" value="Metallo-depent_PP-like"/>
</dbReference>
<dbReference type="EMBL" id="JBEPSH010000003">
    <property type="protein sequence ID" value="MET4576701.1"/>
    <property type="molecule type" value="Genomic_DNA"/>
</dbReference>
<dbReference type="Gene3D" id="3.60.21.10">
    <property type="match status" value="1"/>
</dbReference>
<name>A0ABV2Q6P1_9BURK</name>
<dbReference type="Proteomes" id="UP001549320">
    <property type="component" value="Unassembled WGS sequence"/>
</dbReference>
<dbReference type="EC" id="3.6.1.45" evidence="6"/>
<dbReference type="GO" id="GO:0008253">
    <property type="term" value="F:5'-nucleotidase activity"/>
    <property type="evidence" value="ECO:0007669"/>
    <property type="project" value="UniProtKB-EC"/>
</dbReference>
<keyword evidence="3" id="KW-0547">Nucleotide-binding</keyword>
<dbReference type="SUPFAM" id="SSF56300">
    <property type="entry name" value="Metallo-dependent phosphatases"/>
    <property type="match status" value="1"/>
</dbReference>
<dbReference type="GO" id="GO:0008768">
    <property type="term" value="F:UDP-sugar diphosphatase activity"/>
    <property type="evidence" value="ECO:0007669"/>
    <property type="project" value="UniProtKB-EC"/>
</dbReference>
<accession>A0ABV2Q6P1</accession>
<dbReference type="InterPro" id="IPR036907">
    <property type="entry name" value="5'-Nucleotdase_C_sf"/>
</dbReference>
<reference evidence="6 7" key="1">
    <citation type="submission" date="2024-06" db="EMBL/GenBank/DDBJ databases">
        <title>Sorghum-associated microbial communities from plants grown in Nebraska, USA.</title>
        <authorList>
            <person name="Schachtman D."/>
        </authorList>
    </citation>
    <scope>NUCLEOTIDE SEQUENCE [LARGE SCALE GENOMIC DNA]</scope>
    <source>
        <strain evidence="6 7">2709</strain>
    </source>
</reference>
<comment type="caution">
    <text evidence="6">The sequence shown here is derived from an EMBL/GenBank/DDBJ whole genome shotgun (WGS) entry which is preliminary data.</text>
</comment>
<feature type="domain" description="5'-Nucleotidase C-terminal" evidence="5">
    <location>
        <begin position="426"/>
        <end position="575"/>
    </location>
</feature>